<dbReference type="InterPro" id="IPR013525">
    <property type="entry name" value="ABC2_TM"/>
</dbReference>
<evidence type="ECO:0000256" key="1">
    <source>
        <dbReference type="ARBA" id="ARBA00004141"/>
    </source>
</evidence>
<keyword evidence="4 6" id="KW-0472">Membrane</keyword>
<comment type="subcellular location">
    <subcellularLocation>
        <location evidence="6">Cell membrane</location>
        <topology evidence="6">Multi-pass membrane protein</topology>
    </subcellularLocation>
    <subcellularLocation>
        <location evidence="1">Membrane</location>
        <topology evidence="1">Multi-pass membrane protein</topology>
    </subcellularLocation>
</comment>
<gene>
    <name evidence="9" type="ORF">GCM10009676_13230</name>
</gene>
<dbReference type="EMBL" id="BAAALN010000005">
    <property type="protein sequence ID" value="GAA1231572.1"/>
    <property type="molecule type" value="Genomic_DNA"/>
</dbReference>
<dbReference type="PIRSF" id="PIRSF006648">
    <property type="entry name" value="DrrB"/>
    <property type="match status" value="1"/>
</dbReference>
<evidence type="ECO:0000256" key="6">
    <source>
        <dbReference type="RuleBase" id="RU361157"/>
    </source>
</evidence>
<keyword evidence="2 6" id="KW-0812">Transmembrane</keyword>
<dbReference type="InterPro" id="IPR051784">
    <property type="entry name" value="Nod_factor_ABC_transporter"/>
</dbReference>
<evidence type="ECO:0000256" key="2">
    <source>
        <dbReference type="ARBA" id="ARBA00022692"/>
    </source>
</evidence>
<comment type="similarity">
    <text evidence="6">Belongs to the ABC-2 integral membrane protein family.</text>
</comment>
<reference evidence="9 10" key="1">
    <citation type="journal article" date="2019" name="Int. J. Syst. Evol. Microbiol.">
        <title>The Global Catalogue of Microorganisms (GCM) 10K type strain sequencing project: providing services to taxonomists for standard genome sequencing and annotation.</title>
        <authorList>
            <consortium name="The Broad Institute Genomics Platform"/>
            <consortium name="The Broad Institute Genome Sequencing Center for Infectious Disease"/>
            <person name="Wu L."/>
            <person name="Ma J."/>
        </authorList>
    </citation>
    <scope>NUCLEOTIDE SEQUENCE [LARGE SCALE GENOMIC DNA]</scope>
    <source>
        <strain evidence="9 10">JCM 13023</strain>
    </source>
</reference>
<evidence type="ECO:0000256" key="3">
    <source>
        <dbReference type="ARBA" id="ARBA00022989"/>
    </source>
</evidence>
<keyword evidence="6" id="KW-1003">Cell membrane</keyword>
<keyword evidence="3 6" id="KW-1133">Transmembrane helix</keyword>
<comment type="caution">
    <text evidence="9">The sequence shown here is derived from an EMBL/GenBank/DDBJ whole genome shotgun (WGS) entry which is preliminary data.</text>
</comment>
<sequence length="281" mass="29691">MSTVHHRSTTRPPDSAADVDAPEHGAVSATRAIVVIAQRDLIRQVKHPGMLVSQAMQMVFIVVIFGVGFNSMIRPSDGLPFSAYVFPGIIAIQVVTVGINSGLGYAWDREFGVLREMLVAPAPKMCLPVGKIFATGTVVCVQSAIMLLLSPILEVPLTPAGFAYGTAAYTFVGIVFSSIGLLLATAITRIQTLQSSVSLATFPMLFLSGSVFRPDDLPAWLSGLITVNPMSYGVDLVRHLLLNAAGTGVPGSGLAHPLVDFAVLCGFLVAGFTAIRIRVGR</sequence>
<dbReference type="InterPro" id="IPR000412">
    <property type="entry name" value="ABC_2_transport"/>
</dbReference>
<dbReference type="PANTHER" id="PTHR43229:SF2">
    <property type="entry name" value="NODULATION PROTEIN J"/>
    <property type="match status" value="1"/>
</dbReference>
<feature type="transmembrane region" description="Helical" evidence="6">
    <location>
        <begin position="258"/>
        <end position="277"/>
    </location>
</feature>
<evidence type="ECO:0000313" key="10">
    <source>
        <dbReference type="Proteomes" id="UP001500653"/>
    </source>
</evidence>
<evidence type="ECO:0000256" key="4">
    <source>
        <dbReference type="ARBA" id="ARBA00023136"/>
    </source>
</evidence>
<feature type="region of interest" description="Disordered" evidence="7">
    <location>
        <begin position="1"/>
        <end position="23"/>
    </location>
</feature>
<dbReference type="InterPro" id="IPR047817">
    <property type="entry name" value="ABC2_TM_bact-type"/>
</dbReference>
<evidence type="ECO:0000313" key="9">
    <source>
        <dbReference type="EMBL" id="GAA1231572.1"/>
    </source>
</evidence>
<name>A0ABN1W1U8_9PSEU</name>
<dbReference type="PROSITE" id="PS51012">
    <property type="entry name" value="ABC_TM2"/>
    <property type="match status" value="1"/>
</dbReference>
<feature type="transmembrane region" description="Helical" evidence="6">
    <location>
        <begin position="196"/>
        <end position="212"/>
    </location>
</feature>
<dbReference type="PANTHER" id="PTHR43229">
    <property type="entry name" value="NODULATION PROTEIN J"/>
    <property type="match status" value="1"/>
</dbReference>
<feature type="domain" description="ABC transmembrane type-2" evidence="8">
    <location>
        <begin position="49"/>
        <end position="278"/>
    </location>
</feature>
<protein>
    <recommendedName>
        <fullName evidence="6">Transport permease protein</fullName>
    </recommendedName>
</protein>
<feature type="transmembrane region" description="Helical" evidence="6">
    <location>
        <begin position="161"/>
        <end position="184"/>
    </location>
</feature>
<dbReference type="Pfam" id="PF01061">
    <property type="entry name" value="ABC2_membrane"/>
    <property type="match status" value="1"/>
</dbReference>
<keyword evidence="6" id="KW-0813">Transport</keyword>
<evidence type="ECO:0000259" key="8">
    <source>
        <dbReference type="PROSITE" id="PS51012"/>
    </source>
</evidence>
<evidence type="ECO:0000256" key="5">
    <source>
        <dbReference type="ARBA" id="ARBA00023251"/>
    </source>
</evidence>
<keyword evidence="10" id="KW-1185">Reference proteome</keyword>
<organism evidence="9 10">
    <name type="scientific">Prauserella halophila</name>
    <dbReference type="NCBI Taxonomy" id="185641"/>
    <lineage>
        <taxon>Bacteria</taxon>
        <taxon>Bacillati</taxon>
        <taxon>Actinomycetota</taxon>
        <taxon>Actinomycetes</taxon>
        <taxon>Pseudonocardiales</taxon>
        <taxon>Pseudonocardiaceae</taxon>
        <taxon>Prauserella</taxon>
    </lineage>
</organism>
<evidence type="ECO:0000256" key="7">
    <source>
        <dbReference type="SAM" id="MobiDB-lite"/>
    </source>
</evidence>
<feature type="transmembrane region" description="Helical" evidence="6">
    <location>
        <begin position="81"/>
        <end position="107"/>
    </location>
</feature>
<keyword evidence="5" id="KW-0046">Antibiotic resistance</keyword>
<dbReference type="Proteomes" id="UP001500653">
    <property type="component" value="Unassembled WGS sequence"/>
</dbReference>
<proteinExistence type="inferred from homology"/>
<feature type="transmembrane region" description="Helical" evidence="6">
    <location>
        <begin position="128"/>
        <end position="149"/>
    </location>
</feature>
<accession>A0ABN1W1U8</accession>
<feature type="transmembrane region" description="Helical" evidence="6">
    <location>
        <begin position="49"/>
        <end position="69"/>
    </location>
</feature>